<organism evidence="3 4">
    <name type="scientific">Acrasis kona</name>
    <dbReference type="NCBI Taxonomy" id="1008807"/>
    <lineage>
        <taxon>Eukaryota</taxon>
        <taxon>Discoba</taxon>
        <taxon>Heterolobosea</taxon>
        <taxon>Tetramitia</taxon>
        <taxon>Eutetramitia</taxon>
        <taxon>Acrasidae</taxon>
        <taxon>Acrasis</taxon>
    </lineage>
</organism>
<evidence type="ECO:0000313" key="3">
    <source>
        <dbReference type="EMBL" id="KAL0480075.1"/>
    </source>
</evidence>
<dbReference type="AlphaFoldDB" id="A0AAW2YTG0"/>
<dbReference type="InterPro" id="IPR033140">
    <property type="entry name" value="Lipase_GDXG_put_SER_AS"/>
</dbReference>
<sequence>MSQMFGFVVHKHKRQGLNICDDSHDALAVTAITITSEIVEVIKDFHFSEVLGELSRELQTLKKSLDVREENKVKFQGRGNSSLDNFHSDFRGILLVAVHALFDLKKDANKRSIPVLHYGRMCVLRILIKMCSIISKEREENAHLSDHCFPYSTSLKIEDHKEVLDMDISSFFNVVGNHYEPKQKAFFKTMICTTASHSKSSTLAGTHSNHNILKTSFFMAASMYYTFAPKAAASECISFFSRVTAQSGRSMWNILDEGLMRPFNPSVFKPVPVSHLFKVPSWRPSMASPLSPEAGPQDQELVEVSQTDIADIVIEAVGEQKEGIVSVDRLEHFNSSIKKNFNYINHSNEHIGLRLISPFNLKHDLELKRDNPLLHSVCLCGMGCACCKYNGELTGDLIFHIHGGGFVAMTSHGHESYLRVWAKETRMPIISIDYSVAPEHMYPIQVEECFEAYKWIVNNAEKILGVPLRNIYVAGDSAGGNLTLTTTLRCINEGFRIPDGLVASYPAAYLFNAPSPARLVALVDPLVNFSFLKMCTDSYLDNSADPKNDCFISPAVAPNEYYEKFPPTYMTTGTLDPLFDDCMYVARRINKNNGGKLKLEVYDGLGHGFLNMVDVVPEGLAAAKRVSSWLVNLSQT</sequence>
<dbReference type="GO" id="GO:0005829">
    <property type="term" value="C:cytosol"/>
    <property type="evidence" value="ECO:0007669"/>
    <property type="project" value="TreeGrafter"/>
</dbReference>
<keyword evidence="4" id="KW-1185">Reference proteome</keyword>
<dbReference type="PANTHER" id="PTHR23025">
    <property type="entry name" value="TRIACYLGLYCEROL LIPASE"/>
    <property type="match status" value="1"/>
</dbReference>
<proteinExistence type="predicted"/>
<evidence type="ECO:0000313" key="4">
    <source>
        <dbReference type="Proteomes" id="UP001431209"/>
    </source>
</evidence>
<dbReference type="GO" id="GO:0004806">
    <property type="term" value="F:triacylglycerol lipase activity"/>
    <property type="evidence" value="ECO:0007669"/>
    <property type="project" value="TreeGrafter"/>
</dbReference>
<dbReference type="GO" id="GO:0019433">
    <property type="term" value="P:triglyceride catabolic process"/>
    <property type="evidence" value="ECO:0007669"/>
    <property type="project" value="TreeGrafter"/>
</dbReference>
<dbReference type="GO" id="GO:0004771">
    <property type="term" value="F:sterol ester esterase activity"/>
    <property type="evidence" value="ECO:0007669"/>
    <property type="project" value="TreeGrafter"/>
</dbReference>
<evidence type="ECO:0000256" key="1">
    <source>
        <dbReference type="PROSITE-ProRule" id="PRU10038"/>
    </source>
</evidence>
<gene>
    <name evidence="3" type="ORF">AKO1_007049</name>
</gene>
<feature type="domain" description="Alpha/beta hydrolase fold-3" evidence="2">
    <location>
        <begin position="398"/>
        <end position="610"/>
    </location>
</feature>
<accession>A0AAW2YTG0</accession>
<reference evidence="3 4" key="1">
    <citation type="submission" date="2024-03" db="EMBL/GenBank/DDBJ databases">
        <title>The Acrasis kona genome and developmental transcriptomes reveal deep origins of eukaryotic multicellular pathways.</title>
        <authorList>
            <person name="Sheikh S."/>
            <person name="Fu C.-J."/>
            <person name="Brown M.W."/>
            <person name="Baldauf S.L."/>
        </authorList>
    </citation>
    <scope>NUCLEOTIDE SEQUENCE [LARGE SCALE GENOMIC DNA]</scope>
    <source>
        <strain evidence="3 4">ATCC MYA-3509</strain>
    </source>
</reference>
<feature type="active site" evidence="1">
    <location>
        <position position="477"/>
    </location>
</feature>
<dbReference type="InterPro" id="IPR029058">
    <property type="entry name" value="AB_hydrolase_fold"/>
</dbReference>
<name>A0AAW2YTG0_9EUKA</name>
<dbReference type="PANTHER" id="PTHR23025:SF3">
    <property type="entry name" value="HORMONE-SENSITIVE LIPASE"/>
    <property type="match status" value="1"/>
</dbReference>
<comment type="caution">
    <text evidence="3">The sequence shown here is derived from an EMBL/GenBank/DDBJ whole genome shotgun (WGS) entry which is preliminary data.</text>
</comment>
<evidence type="ECO:0000259" key="2">
    <source>
        <dbReference type="Pfam" id="PF07859"/>
    </source>
</evidence>
<dbReference type="Gene3D" id="3.40.50.1820">
    <property type="entry name" value="alpha/beta hydrolase"/>
    <property type="match status" value="1"/>
</dbReference>
<dbReference type="SUPFAM" id="SSF53474">
    <property type="entry name" value="alpha/beta-Hydrolases"/>
    <property type="match status" value="1"/>
</dbReference>
<dbReference type="EMBL" id="JAOPGA020000624">
    <property type="protein sequence ID" value="KAL0480075.1"/>
    <property type="molecule type" value="Genomic_DNA"/>
</dbReference>
<dbReference type="Proteomes" id="UP001431209">
    <property type="component" value="Unassembled WGS sequence"/>
</dbReference>
<dbReference type="InterPro" id="IPR013094">
    <property type="entry name" value="AB_hydrolase_3"/>
</dbReference>
<protein>
    <submittedName>
        <fullName evidence="3">Lipase</fullName>
    </submittedName>
</protein>
<dbReference type="Pfam" id="PF07859">
    <property type="entry name" value="Abhydrolase_3"/>
    <property type="match status" value="1"/>
</dbReference>
<dbReference type="PROSITE" id="PS01174">
    <property type="entry name" value="LIPASE_GDXG_SER"/>
    <property type="match status" value="1"/>
</dbReference>